<evidence type="ECO:0000313" key="9">
    <source>
        <dbReference type="Proteomes" id="UP000001593"/>
    </source>
</evidence>
<dbReference type="Pfam" id="PF03798">
    <property type="entry name" value="TRAM_LAG1_CLN8"/>
    <property type="match status" value="1"/>
</dbReference>
<dbReference type="PhylomeDB" id="A7SAB8"/>
<protein>
    <recommendedName>
        <fullName evidence="7">TLC domain-containing protein</fullName>
    </recommendedName>
</protein>
<dbReference type="InParanoid" id="A7SAB8"/>
<dbReference type="OMA" id="TCSLIGW"/>
<comment type="subcellular location">
    <subcellularLocation>
        <location evidence="1">Membrane</location>
        <topology evidence="1">Multi-pass membrane protein</topology>
    </subcellularLocation>
</comment>
<dbReference type="PANTHER" id="PTHR31898">
    <property type="entry name" value="TRANSMEMBRANE PROTEIN 136"/>
    <property type="match status" value="1"/>
</dbReference>
<feature type="domain" description="TLC" evidence="7">
    <location>
        <begin position="34"/>
        <end position="225"/>
    </location>
</feature>
<keyword evidence="3 6" id="KW-1133">Transmembrane helix</keyword>
<evidence type="ECO:0000256" key="6">
    <source>
        <dbReference type="SAM" id="Phobius"/>
    </source>
</evidence>
<keyword evidence="2 5" id="KW-0812">Transmembrane</keyword>
<evidence type="ECO:0000256" key="3">
    <source>
        <dbReference type="ARBA" id="ARBA00022989"/>
    </source>
</evidence>
<name>A7SAB8_NEMVE</name>
<dbReference type="InterPro" id="IPR042512">
    <property type="entry name" value="TLCD5"/>
</dbReference>
<evidence type="ECO:0000256" key="4">
    <source>
        <dbReference type="ARBA" id="ARBA00023136"/>
    </source>
</evidence>
<dbReference type="GO" id="GO:0016020">
    <property type="term" value="C:membrane"/>
    <property type="evidence" value="ECO:0007669"/>
    <property type="project" value="UniProtKB-SubCell"/>
</dbReference>
<dbReference type="eggNOG" id="KOG4474">
    <property type="taxonomic scope" value="Eukaryota"/>
</dbReference>
<dbReference type="Proteomes" id="UP000001593">
    <property type="component" value="Unassembled WGS sequence"/>
</dbReference>
<dbReference type="EMBL" id="DS469608">
    <property type="protein sequence ID" value="EDO39371.1"/>
    <property type="molecule type" value="Genomic_DNA"/>
</dbReference>
<dbReference type="OrthoDB" id="506011at2759"/>
<dbReference type="PROSITE" id="PS50922">
    <property type="entry name" value="TLC"/>
    <property type="match status" value="1"/>
</dbReference>
<gene>
    <name evidence="8" type="ORF">NEMVEDRAFT_v1g110884</name>
</gene>
<evidence type="ECO:0000256" key="1">
    <source>
        <dbReference type="ARBA" id="ARBA00004141"/>
    </source>
</evidence>
<evidence type="ECO:0000259" key="7">
    <source>
        <dbReference type="PROSITE" id="PS50922"/>
    </source>
</evidence>
<dbReference type="InterPro" id="IPR006634">
    <property type="entry name" value="TLC-dom"/>
</dbReference>
<keyword evidence="4 5" id="KW-0472">Membrane</keyword>
<dbReference type="SMART" id="SM00724">
    <property type="entry name" value="TLC"/>
    <property type="match status" value="1"/>
</dbReference>
<evidence type="ECO:0000313" key="8">
    <source>
        <dbReference type="EMBL" id="EDO39371.1"/>
    </source>
</evidence>
<feature type="transmembrane region" description="Helical" evidence="6">
    <location>
        <begin position="196"/>
        <end position="221"/>
    </location>
</feature>
<dbReference type="KEGG" id="nve:5511010"/>
<proteinExistence type="predicted"/>
<evidence type="ECO:0000256" key="5">
    <source>
        <dbReference type="PROSITE-ProRule" id="PRU00205"/>
    </source>
</evidence>
<reference evidence="8 9" key="1">
    <citation type="journal article" date="2007" name="Science">
        <title>Sea anemone genome reveals ancestral eumetazoan gene repertoire and genomic organization.</title>
        <authorList>
            <person name="Putnam N.H."/>
            <person name="Srivastava M."/>
            <person name="Hellsten U."/>
            <person name="Dirks B."/>
            <person name="Chapman J."/>
            <person name="Salamov A."/>
            <person name="Terry A."/>
            <person name="Shapiro H."/>
            <person name="Lindquist E."/>
            <person name="Kapitonov V.V."/>
            <person name="Jurka J."/>
            <person name="Genikhovich G."/>
            <person name="Grigoriev I.V."/>
            <person name="Lucas S.M."/>
            <person name="Steele R.E."/>
            <person name="Finnerty J.R."/>
            <person name="Technau U."/>
            <person name="Martindale M.Q."/>
            <person name="Rokhsar D.S."/>
        </authorList>
    </citation>
    <scope>NUCLEOTIDE SEQUENCE [LARGE SCALE GENOMIC DNA]</scope>
    <source>
        <strain evidence="9">CH2 X CH6</strain>
    </source>
</reference>
<sequence length="231" mass="26186">MDLVVSLGPILCPLLSCLCIWISLYAIISIINTNRSPEWNCRLVTIIHAIVSTALSYWCAFRTGPWPFDTFGEASTQFQTLIATITLGYFLFDFTWCLYMGTEGLNMLAHHMISVYSLSYIVINGYSGSEIVATIFGSEMTNPFLQMRWFLRETGNYELRIAYINDLVFLTLFLFLRLGPGTSVLYWTLKSSKPALVVKAGGIGLYLVGVVWSFYIMLFACKRFFGKKKVT</sequence>
<dbReference type="AlphaFoldDB" id="A7SAB8"/>
<dbReference type="HOGENOM" id="CLU_083447_0_0_1"/>
<feature type="transmembrane region" description="Helical" evidence="6">
    <location>
        <begin position="6"/>
        <end position="27"/>
    </location>
</feature>
<feature type="transmembrane region" description="Helical" evidence="6">
    <location>
        <begin position="78"/>
        <end position="99"/>
    </location>
</feature>
<dbReference type="PANTHER" id="PTHR31898:SF1">
    <property type="entry name" value="TLC DOMAIN-CONTAINING PROTEIN 5"/>
    <property type="match status" value="1"/>
</dbReference>
<accession>A7SAB8</accession>
<keyword evidence="9" id="KW-1185">Reference proteome</keyword>
<evidence type="ECO:0000256" key="2">
    <source>
        <dbReference type="ARBA" id="ARBA00022692"/>
    </source>
</evidence>
<dbReference type="STRING" id="45351.A7SAB8"/>
<organism evidence="8 9">
    <name type="scientific">Nematostella vectensis</name>
    <name type="common">Starlet sea anemone</name>
    <dbReference type="NCBI Taxonomy" id="45351"/>
    <lineage>
        <taxon>Eukaryota</taxon>
        <taxon>Metazoa</taxon>
        <taxon>Cnidaria</taxon>
        <taxon>Anthozoa</taxon>
        <taxon>Hexacorallia</taxon>
        <taxon>Actiniaria</taxon>
        <taxon>Edwardsiidae</taxon>
        <taxon>Nematostella</taxon>
    </lineage>
</organism>
<feature type="transmembrane region" description="Helical" evidence="6">
    <location>
        <begin position="39"/>
        <end position="58"/>
    </location>
</feature>